<keyword evidence="4 5" id="KW-0472">Membrane</keyword>
<evidence type="ECO:0000256" key="5">
    <source>
        <dbReference type="SAM" id="Phobius"/>
    </source>
</evidence>
<protein>
    <recommendedName>
        <fullName evidence="6">G-protein coupled receptors family 1 profile domain-containing protein</fullName>
    </recommendedName>
</protein>
<dbReference type="InterPro" id="IPR019420">
    <property type="entry name" value="7TM_GPCR_serpentine_rcpt_Srbc"/>
</dbReference>
<evidence type="ECO:0000256" key="1">
    <source>
        <dbReference type="ARBA" id="ARBA00004370"/>
    </source>
</evidence>
<feature type="domain" description="G-protein coupled receptors family 1 profile" evidence="6">
    <location>
        <begin position="34"/>
        <end position="283"/>
    </location>
</feature>
<dbReference type="PANTHER" id="PTHR46955:SF1">
    <property type="entry name" value="G-PROTEIN COUPLED RECEPTORS FAMILY 1 PROFILE DOMAIN-CONTAINING PROTEIN-RELATED"/>
    <property type="match status" value="1"/>
</dbReference>
<comment type="subcellular location">
    <subcellularLocation>
        <location evidence="1">Membrane</location>
    </subcellularLocation>
</comment>
<gene>
    <name evidence="7" type="ORF">L3Y34_006497</name>
</gene>
<dbReference type="EMBL" id="CP090895">
    <property type="protein sequence ID" value="ULT86812.1"/>
    <property type="molecule type" value="Genomic_DNA"/>
</dbReference>
<dbReference type="PROSITE" id="PS50262">
    <property type="entry name" value="G_PROTEIN_RECEP_F1_2"/>
    <property type="match status" value="1"/>
</dbReference>
<reference evidence="7 8" key="1">
    <citation type="submission" date="2022-02" db="EMBL/GenBank/DDBJ databases">
        <title>Chromosome-level reference genomes for two strains of Caenorhabditis briggsae: an improved platform for comparative genomics.</title>
        <authorList>
            <person name="Stevens L."/>
            <person name="Andersen E.C."/>
        </authorList>
    </citation>
    <scope>NUCLEOTIDE SEQUENCE [LARGE SCALE GENOMIC DNA]</scope>
    <source>
        <strain evidence="7">QX1410_ONT</strain>
        <tissue evidence="7">Whole-organism</tissue>
    </source>
</reference>
<accession>A0AAE8ZXW8</accession>
<keyword evidence="2 5" id="KW-0812">Transmembrane</keyword>
<dbReference type="GO" id="GO:0016020">
    <property type="term" value="C:membrane"/>
    <property type="evidence" value="ECO:0007669"/>
    <property type="project" value="UniProtKB-SubCell"/>
</dbReference>
<dbReference type="Pfam" id="PF10316">
    <property type="entry name" value="7TM_GPCR_Srbc"/>
    <property type="match status" value="1"/>
</dbReference>
<proteinExistence type="predicted"/>
<evidence type="ECO:0000256" key="2">
    <source>
        <dbReference type="ARBA" id="ARBA00022692"/>
    </source>
</evidence>
<evidence type="ECO:0000313" key="8">
    <source>
        <dbReference type="Proteomes" id="UP000827892"/>
    </source>
</evidence>
<dbReference type="Gene3D" id="1.20.1070.10">
    <property type="entry name" value="Rhodopsin 7-helix transmembrane proteins"/>
    <property type="match status" value="1"/>
</dbReference>
<keyword evidence="3 5" id="KW-1133">Transmembrane helix</keyword>
<feature type="transmembrane region" description="Helical" evidence="5">
    <location>
        <begin position="20"/>
        <end position="45"/>
    </location>
</feature>
<evidence type="ECO:0000313" key="7">
    <source>
        <dbReference type="EMBL" id="ULT86812.1"/>
    </source>
</evidence>
<dbReference type="InterPro" id="IPR052322">
    <property type="entry name" value="Mito_rRNA_Mtase_NSUN4"/>
</dbReference>
<evidence type="ECO:0000259" key="6">
    <source>
        <dbReference type="PROSITE" id="PS50262"/>
    </source>
</evidence>
<feature type="transmembrane region" description="Helical" evidence="5">
    <location>
        <begin position="233"/>
        <end position="261"/>
    </location>
</feature>
<dbReference type="SUPFAM" id="SSF81321">
    <property type="entry name" value="Family A G protein-coupled receptor-like"/>
    <property type="match status" value="1"/>
</dbReference>
<feature type="transmembrane region" description="Helical" evidence="5">
    <location>
        <begin position="179"/>
        <end position="203"/>
    </location>
</feature>
<name>A0AAE8ZXW8_CAEBR</name>
<feature type="transmembrane region" description="Helical" evidence="5">
    <location>
        <begin position="267"/>
        <end position="286"/>
    </location>
</feature>
<dbReference type="Proteomes" id="UP000827892">
    <property type="component" value="Chromosome V"/>
</dbReference>
<organism evidence="7 8">
    <name type="scientific">Caenorhabditis briggsae</name>
    <dbReference type="NCBI Taxonomy" id="6238"/>
    <lineage>
        <taxon>Eukaryota</taxon>
        <taxon>Metazoa</taxon>
        <taxon>Ecdysozoa</taxon>
        <taxon>Nematoda</taxon>
        <taxon>Chromadorea</taxon>
        <taxon>Rhabditida</taxon>
        <taxon>Rhabditina</taxon>
        <taxon>Rhabditomorpha</taxon>
        <taxon>Rhabditoidea</taxon>
        <taxon>Rhabditidae</taxon>
        <taxon>Peloderinae</taxon>
        <taxon>Caenorhabditis</taxon>
    </lineage>
</organism>
<dbReference type="PANTHER" id="PTHR46955">
    <property type="entry name" value="PROTEIN CBG01349-RELATED"/>
    <property type="match status" value="1"/>
</dbReference>
<dbReference type="InterPro" id="IPR017452">
    <property type="entry name" value="GPCR_Rhodpsn_7TM"/>
</dbReference>
<dbReference type="AlphaFoldDB" id="A0AAE8ZXW8"/>
<evidence type="ECO:0000256" key="3">
    <source>
        <dbReference type="ARBA" id="ARBA00022989"/>
    </source>
</evidence>
<evidence type="ECO:0000256" key="4">
    <source>
        <dbReference type="ARBA" id="ARBA00023136"/>
    </source>
</evidence>
<feature type="transmembrane region" description="Helical" evidence="5">
    <location>
        <begin position="57"/>
        <end position="80"/>
    </location>
</feature>
<sequence length="318" mass="35697">MSTHPTDSDNDFSDEIYLGTYILVLSLQTCCAAINGLIILIFVKVPTLRKNKHLRLVSYLSVGDFLYAIGEAPYIIYMILNWNPNQLDFNPLYILISSIPLPMQLKISATITIGIALSRNLAVFFPGWFRKMEPSIYSEIVVVTGILLALFDATLWFILSPPKRRPNCGTSGCFVSNEFRYYWGISNMCLGLIVVFLSICLCFKIRAVEKDTVATNSVDRNQRKFQQANRTSTGILISSLFFLTTPSVFVGIVELTGYSIFRLVGPFYSASVMASGIFNGIIFIGCNKDARRLITMKYRNMKNDSTSAVIHNTAIVKY</sequence>
<feature type="transmembrane region" description="Helical" evidence="5">
    <location>
        <begin position="136"/>
        <end position="159"/>
    </location>
</feature>